<dbReference type="OrthoDB" id="408631at2759"/>
<accession>A0A2P5E1D5</accession>
<dbReference type="InterPro" id="IPR050466">
    <property type="entry name" value="Carboxylest/Gibb_receptor"/>
</dbReference>
<dbReference type="InterPro" id="IPR029058">
    <property type="entry name" value="AB_hydrolase_fold"/>
</dbReference>
<proteinExistence type="inferred from homology"/>
<feature type="domain" description="Alpha/beta hydrolase fold-3" evidence="2">
    <location>
        <begin position="78"/>
        <end position="178"/>
    </location>
</feature>
<dbReference type="STRING" id="63057.A0A2P5E1D5"/>
<organism evidence="3 4">
    <name type="scientific">Trema orientale</name>
    <name type="common">Charcoal tree</name>
    <name type="synonym">Celtis orientalis</name>
    <dbReference type="NCBI Taxonomy" id="63057"/>
    <lineage>
        <taxon>Eukaryota</taxon>
        <taxon>Viridiplantae</taxon>
        <taxon>Streptophyta</taxon>
        <taxon>Embryophyta</taxon>
        <taxon>Tracheophyta</taxon>
        <taxon>Spermatophyta</taxon>
        <taxon>Magnoliopsida</taxon>
        <taxon>eudicotyledons</taxon>
        <taxon>Gunneridae</taxon>
        <taxon>Pentapetalae</taxon>
        <taxon>rosids</taxon>
        <taxon>fabids</taxon>
        <taxon>Rosales</taxon>
        <taxon>Cannabaceae</taxon>
        <taxon>Trema</taxon>
    </lineage>
</organism>
<sequence>MDEYDASKAEIAYELLPLLRLYKDGRVERLLGNDFVPPSTNPQNGVVSKDITLLPESNITARIYLPPIPDPNPKLPLVVYFHGGGFCVASPFTSKCHNYLNALVARSRVVAVSWIISHRDRNGPEAWLNDHADFERVFLAGESAGANIAHNMALRAGQPEFGLSVGLLGLALVHPYFWGSVPIASEALAGIGCGRVLVCVAERDVVRDRGRLYCEALSRSGWTGVVEIDETKDEDHVFYLYDLDGQNARDLIRQLASFFNRG</sequence>
<gene>
    <name evidence="3" type="ORF">TorRG33x02_235990</name>
</gene>
<dbReference type="Proteomes" id="UP000237000">
    <property type="component" value="Unassembled WGS sequence"/>
</dbReference>
<dbReference type="SUPFAM" id="SSF53474">
    <property type="entry name" value="alpha/beta-Hydrolases"/>
    <property type="match status" value="1"/>
</dbReference>
<dbReference type="Pfam" id="PF07859">
    <property type="entry name" value="Abhydrolase_3"/>
    <property type="match status" value="2"/>
</dbReference>
<dbReference type="AlphaFoldDB" id="A0A2P5E1D5"/>
<feature type="domain" description="Alpha/beta hydrolase fold-3" evidence="2">
    <location>
        <begin position="188"/>
        <end position="239"/>
    </location>
</feature>
<keyword evidence="4" id="KW-1185">Reference proteome</keyword>
<comment type="similarity">
    <text evidence="1">Belongs to the 'GDXG' lipolytic enzyme family.</text>
</comment>
<reference evidence="4" key="1">
    <citation type="submission" date="2016-06" db="EMBL/GenBank/DDBJ databases">
        <title>Parallel loss of symbiosis genes in relatives of nitrogen-fixing non-legume Parasponia.</title>
        <authorList>
            <person name="Van Velzen R."/>
            <person name="Holmer R."/>
            <person name="Bu F."/>
            <person name="Rutten L."/>
            <person name="Van Zeijl A."/>
            <person name="Liu W."/>
            <person name="Santuari L."/>
            <person name="Cao Q."/>
            <person name="Sharma T."/>
            <person name="Shen D."/>
            <person name="Roswanjaya Y."/>
            <person name="Wardhani T."/>
            <person name="Kalhor M.S."/>
            <person name="Jansen J."/>
            <person name="Van den Hoogen J."/>
            <person name="Gungor B."/>
            <person name="Hartog M."/>
            <person name="Hontelez J."/>
            <person name="Verver J."/>
            <person name="Yang W.-C."/>
            <person name="Schijlen E."/>
            <person name="Repin R."/>
            <person name="Schilthuizen M."/>
            <person name="Schranz E."/>
            <person name="Heidstra R."/>
            <person name="Miyata K."/>
            <person name="Fedorova E."/>
            <person name="Kohlen W."/>
            <person name="Bisseling T."/>
            <person name="Smit S."/>
            <person name="Geurts R."/>
        </authorList>
    </citation>
    <scope>NUCLEOTIDE SEQUENCE [LARGE SCALE GENOMIC DNA]</scope>
    <source>
        <strain evidence="4">cv. RG33-2</strain>
    </source>
</reference>
<dbReference type="InterPro" id="IPR013094">
    <property type="entry name" value="AB_hydrolase_3"/>
</dbReference>
<evidence type="ECO:0000313" key="3">
    <source>
        <dbReference type="EMBL" id="PON79317.1"/>
    </source>
</evidence>
<evidence type="ECO:0000313" key="4">
    <source>
        <dbReference type="Proteomes" id="UP000237000"/>
    </source>
</evidence>
<dbReference type="Gene3D" id="3.40.50.1820">
    <property type="entry name" value="alpha/beta hydrolase"/>
    <property type="match status" value="2"/>
</dbReference>
<dbReference type="InParanoid" id="A0A2P5E1D5"/>
<evidence type="ECO:0000259" key="2">
    <source>
        <dbReference type="Pfam" id="PF07859"/>
    </source>
</evidence>
<dbReference type="GO" id="GO:0016787">
    <property type="term" value="F:hydrolase activity"/>
    <property type="evidence" value="ECO:0007669"/>
    <property type="project" value="UniProtKB-KW"/>
</dbReference>
<comment type="caution">
    <text evidence="3">The sequence shown here is derived from an EMBL/GenBank/DDBJ whole genome shotgun (WGS) entry which is preliminary data.</text>
</comment>
<dbReference type="PANTHER" id="PTHR23024">
    <property type="entry name" value="ARYLACETAMIDE DEACETYLASE"/>
    <property type="match status" value="1"/>
</dbReference>
<protein>
    <submittedName>
        <fullName evidence="3">Alpha/beta hydrolase fold</fullName>
    </submittedName>
</protein>
<name>A0A2P5E1D5_TREOI</name>
<keyword evidence="3" id="KW-0378">Hydrolase</keyword>
<dbReference type="PANTHER" id="PTHR23024:SF458">
    <property type="entry name" value="ALPHA_BETA HYDROLASE FOLD-3 DOMAIN-CONTAINING PROTEIN"/>
    <property type="match status" value="1"/>
</dbReference>
<evidence type="ECO:0000256" key="1">
    <source>
        <dbReference type="ARBA" id="ARBA00010515"/>
    </source>
</evidence>
<dbReference type="EMBL" id="JXTC01000236">
    <property type="protein sequence ID" value="PON79317.1"/>
    <property type="molecule type" value="Genomic_DNA"/>
</dbReference>